<feature type="compositionally biased region" description="Basic and acidic residues" evidence="1">
    <location>
        <begin position="67"/>
        <end position="78"/>
    </location>
</feature>
<feature type="compositionally biased region" description="Acidic residues" evidence="1">
    <location>
        <begin position="113"/>
        <end position="122"/>
    </location>
</feature>
<organism evidence="2">
    <name type="scientific">Tanacetum cinerariifolium</name>
    <name type="common">Dalmatian daisy</name>
    <name type="synonym">Chrysanthemum cinerariifolium</name>
    <dbReference type="NCBI Taxonomy" id="118510"/>
    <lineage>
        <taxon>Eukaryota</taxon>
        <taxon>Viridiplantae</taxon>
        <taxon>Streptophyta</taxon>
        <taxon>Embryophyta</taxon>
        <taxon>Tracheophyta</taxon>
        <taxon>Spermatophyta</taxon>
        <taxon>Magnoliopsida</taxon>
        <taxon>eudicotyledons</taxon>
        <taxon>Gunneridae</taxon>
        <taxon>Pentapetalae</taxon>
        <taxon>asterids</taxon>
        <taxon>campanulids</taxon>
        <taxon>Asterales</taxon>
        <taxon>Asteraceae</taxon>
        <taxon>Asteroideae</taxon>
        <taxon>Anthemideae</taxon>
        <taxon>Anthemidinae</taxon>
        <taxon>Tanacetum</taxon>
    </lineage>
</organism>
<protein>
    <submittedName>
        <fullName evidence="2">Uncharacterized protein</fullName>
    </submittedName>
</protein>
<evidence type="ECO:0000256" key="1">
    <source>
        <dbReference type="SAM" id="MobiDB-lite"/>
    </source>
</evidence>
<feature type="non-terminal residue" evidence="2">
    <location>
        <position position="165"/>
    </location>
</feature>
<evidence type="ECO:0000313" key="2">
    <source>
        <dbReference type="EMBL" id="GFC80682.1"/>
    </source>
</evidence>
<sequence length="165" mass="18781">MIGIVGWEDLVQPIDEDDDDEVDARSDDQEDKDDHDDDDQHDDDQDDDDQDDNDDDDQDTDNDDDDFVHPKLSIHEEEAKDEEIFNPIVQTLKNSNDEGNDDASLGMNVGSEEGQDAEDDDEEMCRDVNINLEGQDVQITDVHTTQEFEDTHVTLTLVNLDSQQQ</sequence>
<dbReference type="AlphaFoldDB" id="A0A699R9G8"/>
<feature type="region of interest" description="Disordered" evidence="1">
    <location>
        <begin position="1"/>
        <end position="122"/>
    </location>
</feature>
<dbReference type="EMBL" id="BKCJ011076236">
    <property type="protein sequence ID" value="GFC80682.1"/>
    <property type="molecule type" value="Genomic_DNA"/>
</dbReference>
<proteinExistence type="predicted"/>
<comment type="caution">
    <text evidence="2">The sequence shown here is derived from an EMBL/GenBank/DDBJ whole genome shotgun (WGS) entry which is preliminary data.</text>
</comment>
<gene>
    <name evidence="2" type="ORF">Tci_852652</name>
</gene>
<feature type="compositionally biased region" description="Acidic residues" evidence="1">
    <location>
        <begin position="14"/>
        <end position="66"/>
    </location>
</feature>
<name>A0A699R9G8_TANCI</name>
<reference evidence="2" key="1">
    <citation type="journal article" date="2019" name="Sci. Rep.">
        <title>Draft genome of Tanacetum cinerariifolium, the natural source of mosquito coil.</title>
        <authorList>
            <person name="Yamashiro T."/>
            <person name="Shiraishi A."/>
            <person name="Satake H."/>
            <person name="Nakayama K."/>
        </authorList>
    </citation>
    <scope>NUCLEOTIDE SEQUENCE</scope>
</reference>
<accession>A0A699R9G8</accession>